<evidence type="ECO:0000313" key="3">
    <source>
        <dbReference type="Proteomes" id="UP000324222"/>
    </source>
</evidence>
<name>A0A5B7IPN6_PORTR</name>
<sequence>MTAFLFFYLRACLFLSLPTLPPTPHPYTGPLTYCHSRQSSLRQQQQQRQQQHEDGRVSYLTLCYFSFSPILFSHRPPFR</sequence>
<keyword evidence="1" id="KW-0732">Signal</keyword>
<evidence type="ECO:0008006" key="4">
    <source>
        <dbReference type="Google" id="ProtNLM"/>
    </source>
</evidence>
<gene>
    <name evidence="2" type="ORF">E2C01_076811</name>
</gene>
<organism evidence="2 3">
    <name type="scientific">Portunus trituberculatus</name>
    <name type="common">Swimming crab</name>
    <name type="synonym">Neptunus trituberculatus</name>
    <dbReference type="NCBI Taxonomy" id="210409"/>
    <lineage>
        <taxon>Eukaryota</taxon>
        <taxon>Metazoa</taxon>
        <taxon>Ecdysozoa</taxon>
        <taxon>Arthropoda</taxon>
        <taxon>Crustacea</taxon>
        <taxon>Multicrustacea</taxon>
        <taxon>Malacostraca</taxon>
        <taxon>Eumalacostraca</taxon>
        <taxon>Eucarida</taxon>
        <taxon>Decapoda</taxon>
        <taxon>Pleocyemata</taxon>
        <taxon>Brachyura</taxon>
        <taxon>Eubrachyura</taxon>
        <taxon>Portunoidea</taxon>
        <taxon>Portunidae</taxon>
        <taxon>Portuninae</taxon>
        <taxon>Portunus</taxon>
    </lineage>
</organism>
<keyword evidence="3" id="KW-1185">Reference proteome</keyword>
<feature type="chain" id="PRO_5023105435" description="Secreted protein" evidence="1">
    <location>
        <begin position="19"/>
        <end position="79"/>
    </location>
</feature>
<evidence type="ECO:0000256" key="1">
    <source>
        <dbReference type="SAM" id="SignalP"/>
    </source>
</evidence>
<evidence type="ECO:0000313" key="2">
    <source>
        <dbReference type="EMBL" id="MPC82164.1"/>
    </source>
</evidence>
<dbReference type="AlphaFoldDB" id="A0A5B7IPN6"/>
<protein>
    <recommendedName>
        <fullName evidence="4">Secreted protein</fullName>
    </recommendedName>
</protein>
<dbReference type="Proteomes" id="UP000324222">
    <property type="component" value="Unassembled WGS sequence"/>
</dbReference>
<comment type="caution">
    <text evidence="2">The sequence shown here is derived from an EMBL/GenBank/DDBJ whole genome shotgun (WGS) entry which is preliminary data.</text>
</comment>
<proteinExistence type="predicted"/>
<reference evidence="2 3" key="1">
    <citation type="submission" date="2019-05" db="EMBL/GenBank/DDBJ databases">
        <title>Another draft genome of Portunus trituberculatus and its Hox gene families provides insights of decapod evolution.</title>
        <authorList>
            <person name="Jeong J.-H."/>
            <person name="Song I."/>
            <person name="Kim S."/>
            <person name="Choi T."/>
            <person name="Kim D."/>
            <person name="Ryu S."/>
            <person name="Kim W."/>
        </authorList>
    </citation>
    <scope>NUCLEOTIDE SEQUENCE [LARGE SCALE GENOMIC DNA]</scope>
    <source>
        <tissue evidence="2">Muscle</tissue>
    </source>
</reference>
<feature type="signal peptide" evidence="1">
    <location>
        <begin position="1"/>
        <end position="18"/>
    </location>
</feature>
<dbReference type="EMBL" id="VSRR010059006">
    <property type="protein sequence ID" value="MPC82164.1"/>
    <property type="molecule type" value="Genomic_DNA"/>
</dbReference>
<accession>A0A5B7IPN6</accession>